<dbReference type="EMBL" id="JBAWTH010000052">
    <property type="protein sequence ID" value="KAL2282084.1"/>
    <property type="molecule type" value="Genomic_DNA"/>
</dbReference>
<feature type="signal peptide" evidence="1">
    <location>
        <begin position="1"/>
        <end position="15"/>
    </location>
</feature>
<name>A0ABR4EI33_9PEZI</name>
<comment type="caution">
    <text evidence="2">The sequence shown here is derived from an EMBL/GenBank/DDBJ whole genome shotgun (WGS) entry which is preliminary data.</text>
</comment>
<reference evidence="2 3" key="1">
    <citation type="submission" date="2024-03" db="EMBL/GenBank/DDBJ databases">
        <title>A high-quality draft genome sequence of Diaporthe vaccinii, a causative agent of upright dieback and viscid rot disease in cranberry plants.</title>
        <authorList>
            <person name="Sarrasin M."/>
            <person name="Lang B.F."/>
            <person name="Burger G."/>
        </authorList>
    </citation>
    <scope>NUCLEOTIDE SEQUENCE [LARGE SCALE GENOMIC DNA]</scope>
    <source>
        <strain evidence="2 3">IS7</strain>
    </source>
</reference>
<organism evidence="2 3">
    <name type="scientific">Diaporthe vaccinii</name>
    <dbReference type="NCBI Taxonomy" id="105482"/>
    <lineage>
        <taxon>Eukaryota</taxon>
        <taxon>Fungi</taxon>
        <taxon>Dikarya</taxon>
        <taxon>Ascomycota</taxon>
        <taxon>Pezizomycotina</taxon>
        <taxon>Sordariomycetes</taxon>
        <taxon>Sordariomycetidae</taxon>
        <taxon>Diaporthales</taxon>
        <taxon>Diaporthaceae</taxon>
        <taxon>Diaporthe</taxon>
        <taxon>Diaporthe eres species complex</taxon>
    </lineage>
</organism>
<evidence type="ECO:0000256" key="1">
    <source>
        <dbReference type="SAM" id="SignalP"/>
    </source>
</evidence>
<sequence>MLWLTVLTLECPVIPFPVSPVDQLLVTPILPPRTAGANDPSQQPKGSLSLTGLLREIQGFALVQQQSHIARIPVKTPSVLPDQTNKSSKEPSQFPCKPVTFVVMLCSDVIDEVVMGIPEKFQGPKMFKWGI</sequence>
<evidence type="ECO:0000313" key="3">
    <source>
        <dbReference type="Proteomes" id="UP001600888"/>
    </source>
</evidence>
<dbReference type="Proteomes" id="UP001600888">
    <property type="component" value="Unassembled WGS sequence"/>
</dbReference>
<feature type="chain" id="PRO_5045123670" evidence="1">
    <location>
        <begin position="16"/>
        <end position="131"/>
    </location>
</feature>
<evidence type="ECO:0000313" key="2">
    <source>
        <dbReference type="EMBL" id="KAL2282084.1"/>
    </source>
</evidence>
<keyword evidence="1" id="KW-0732">Signal</keyword>
<keyword evidence="3" id="KW-1185">Reference proteome</keyword>
<proteinExistence type="predicted"/>
<protein>
    <submittedName>
        <fullName evidence="2">Uncharacterized protein</fullName>
    </submittedName>
</protein>
<accession>A0ABR4EI33</accession>
<gene>
    <name evidence="2" type="ORF">FJTKL_11139</name>
</gene>